<dbReference type="Proteomes" id="UP000603200">
    <property type="component" value="Unassembled WGS sequence"/>
</dbReference>
<accession>A0ABQ4A5R9</accession>
<dbReference type="PANTHER" id="PTHR43976:SF16">
    <property type="entry name" value="SHORT-CHAIN DEHYDROGENASE_REDUCTASE FAMILY PROTEIN"/>
    <property type="match status" value="1"/>
</dbReference>
<dbReference type="Pfam" id="PF00106">
    <property type="entry name" value="adh_short"/>
    <property type="match status" value="1"/>
</dbReference>
<keyword evidence="2" id="KW-0560">Oxidoreductase</keyword>
<protein>
    <recommendedName>
        <fullName evidence="5">Short subunit dehydrogenase</fullName>
    </recommendedName>
</protein>
<reference evidence="3 4" key="1">
    <citation type="submission" date="2021-01" db="EMBL/GenBank/DDBJ databases">
        <title>Whole genome shotgun sequence of Actinoplanes humidus NBRC 14915.</title>
        <authorList>
            <person name="Komaki H."/>
            <person name="Tamura T."/>
        </authorList>
    </citation>
    <scope>NUCLEOTIDE SEQUENCE [LARGE SCALE GENOMIC DNA]</scope>
    <source>
        <strain evidence="3 4">NBRC 14915</strain>
    </source>
</reference>
<dbReference type="InterPro" id="IPR036291">
    <property type="entry name" value="NAD(P)-bd_dom_sf"/>
</dbReference>
<dbReference type="PRINTS" id="PR00080">
    <property type="entry name" value="SDRFAMILY"/>
</dbReference>
<name>A0ABQ4A5R9_9ACTN</name>
<dbReference type="PANTHER" id="PTHR43976">
    <property type="entry name" value="SHORT CHAIN DEHYDROGENASE"/>
    <property type="match status" value="1"/>
</dbReference>
<dbReference type="EMBL" id="BOMN01000139">
    <property type="protein sequence ID" value="GIE26209.1"/>
    <property type="molecule type" value="Genomic_DNA"/>
</dbReference>
<comment type="similarity">
    <text evidence="1">Belongs to the short-chain dehydrogenases/reductases (SDR) family.</text>
</comment>
<dbReference type="Gene3D" id="3.40.50.720">
    <property type="entry name" value="NAD(P)-binding Rossmann-like Domain"/>
    <property type="match status" value="1"/>
</dbReference>
<organism evidence="3 4">
    <name type="scientific">Winogradskya humida</name>
    <dbReference type="NCBI Taxonomy" id="113566"/>
    <lineage>
        <taxon>Bacteria</taxon>
        <taxon>Bacillati</taxon>
        <taxon>Actinomycetota</taxon>
        <taxon>Actinomycetes</taxon>
        <taxon>Micromonosporales</taxon>
        <taxon>Micromonosporaceae</taxon>
        <taxon>Winogradskya</taxon>
    </lineage>
</organism>
<dbReference type="PRINTS" id="PR00081">
    <property type="entry name" value="GDHRDH"/>
</dbReference>
<comment type="caution">
    <text evidence="3">The sequence shown here is derived from an EMBL/GenBank/DDBJ whole genome shotgun (WGS) entry which is preliminary data.</text>
</comment>
<evidence type="ECO:0000313" key="4">
    <source>
        <dbReference type="Proteomes" id="UP000603200"/>
    </source>
</evidence>
<keyword evidence="4" id="KW-1185">Reference proteome</keyword>
<proteinExistence type="inferred from homology"/>
<gene>
    <name evidence="3" type="ORF">Ahu01nite_093110</name>
</gene>
<dbReference type="PROSITE" id="PS00061">
    <property type="entry name" value="ADH_SHORT"/>
    <property type="match status" value="1"/>
</dbReference>
<sequence>MRAAGHGRILNLSSTGGVVAWPGWGVYSATKFAVEGITEALRAEVAPLGIQVTAVQPGPFRTDFLASTSLEIAEQTIDAYAASGGASRTRATDNNKIQESDPAKAAAAILTIADVADMPARIPLGSSTVADITAKIKNVTDEVAAWHQLSTSTDYSPA</sequence>
<dbReference type="InterPro" id="IPR051911">
    <property type="entry name" value="SDR_oxidoreductase"/>
</dbReference>
<dbReference type="SUPFAM" id="SSF51735">
    <property type="entry name" value="NAD(P)-binding Rossmann-fold domains"/>
    <property type="match status" value="1"/>
</dbReference>
<evidence type="ECO:0008006" key="5">
    <source>
        <dbReference type="Google" id="ProtNLM"/>
    </source>
</evidence>
<dbReference type="InterPro" id="IPR002347">
    <property type="entry name" value="SDR_fam"/>
</dbReference>
<evidence type="ECO:0000313" key="3">
    <source>
        <dbReference type="EMBL" id="GIE26209.1"/>
    </source>
</evidence>
<evidence type="ECO:0000256" key="1">
    <source>
        <dbReference type="ARBA" id="ARBA00006484"/>
    </source>
</evidence>
<evidence type="ECO:0000256" key="2">
    <source>
        <dbReference type="ARBA" id="ARBA00023002"/>
    </source>
</evidence>
<dbReference type="InterPro" id="IPR020904">
    <property type="entry name" value="Sc_DH/Rdtase_CS"/>
</dbReference>